<evidence type="ECO:0000256" key="10">
    <source>
        <dbReference type="RuleBase" id="RU351113"/>
    </source>
</evidence>
<dbReference type="InterPro" id="IPR004117">
    <property type="entry name" value="7tm6_olfct_rcpt"/>
</dbReference>
<keyword evidence="5 10" id="KW-0552">Olfaction</keyword>
<evidence type="ECO:0000256" key="7">
    <source>
        <dbReference type="ARBA" id="ARBA00023136"/>
    </source>
</evidence>
<organism evidence="11">
    <name type="scientific">Yemma signatus</name>
    <dbReference type="NCBI Taxonomy" id="300820"/>
    <lineage>
        <taxon>Eukaryota</taxon>
        <taxon>Metazoa</taxon>
        <taxon>Ecdysozoa</taxon>
        <taxon>Arthropoda</taxon>
        <taxon>Hexapoda</taxon>
        <taxon>Insecta</taxon>
        <taxon>Pterygota</taxon>
        <taxon>Neoptera</taxon>
        <taxon>Paraneoptera</taxon>
        <taxon>Hemiptera</taxon>
        <taxon>Heteroptera</taxon>
        <taxon>Panheteroptera</taxon>
        <taxon>Pentatomomorpha</taxon>
        <taxon>Lygaeoidea</taxon>
        <taxon>Berytidae</taxon>
        <taxon>Yemma</taxon>
    </lineage>
</organism>
<feature type="transmembrane region" description="Helical" evidence="10">
    <location>
        <begin position="329"/>
        <end position="350"/>
    </location>
</feature>
<keyword evidence="8 10" id="KW-0675">Receptor</keyword>
<dbReference type="GO" id="GO:0005549">
    <property type="term" value="F:odorant binding"/>
    <property type="evidence" value="ECO:0007669"/>
    <property type="project" value="InterPro"/>
</dbReference>
<dbReference type="Pfam" id="PF02949">
    <property type="entry name" value="7tm_6"/>
    <property type="match status" value="1"/>
</dbReference>
<dbReference type="GO" id="GO:0005886">
    <property type="term" value="C:plasma membrane"/>
    <property type="evidence" value="ECO:0007669"/>
    <property type="project" value="UniProtKB-SubCell"/>
</dbReference>
<keyword evidence="6 10" id="KW-1133">Transmembrane helix</keyword>
<feature type="transmembrane region" description="Helical" evidence="10">
    <location>
        <begin position="192"/>
        <end position="212"/>
    </location>
</feature>
<comment type="similarity">
    <text evidence="10">Belongs to the insect chemoreceptor superfamily. Heteromeric odorant receptor channel (TC 1.A.69) family.</text>
</comment>
<evidence type="ECO:0000256" key="9">
    <source>
        <dbReference type="ARBA" id="ARBA00023224"/>
    </source>
</evidence>
<keyword evidence="3 10" id="KW-0716">Sensory transduction</keyword>
<dbReference type="EMBL" id="MG204663">
    <property type="protein sequence ID" value="AXX83029.1"/>
    <property type="molecule type" value="mRNA"/>
</dbReference>
<gene>
    <name evidence="11" type="primary">OR28</name>
</gene>
<evidence type="ECO:0000256" key="8">
    <source>
        <dbReference type="ARBA" id="ARBA00023170"/>
    </source>
</evidence>
<evidence type="ECO:0000256" key="6">
    <source>
        <dbReference type="ARBA" id="ARBA00022989"/>
    </source>
</evidence>
<comment type="subcellular location">
    <subcellularLocation>
        <location evidence="1 10">Cell membrane</location>
        <topology evidence="1 10">Multi-pass membrane protein</topology>
    </subcellularLocation>
</comment>
<evidence type="ECO:0000256" key="5">
    <source>
        <dbReference type="ARBA" id="ARBA00022725"/>
    </source>
</evidence>
<dbReference type="AlphaFoldDB" id="A0A385H516"/>
<feature type="transmembrane region" description="Helical" evidence="10">
    <location>
        <begin position="77"/>
        <end position="97"/>
    </location>
</feature>
<accession>A0A385H516</accession>
<proteinExistence type="evidence at transcript level"/>
<dbReference type="PANTHER" id="PTHR21137:SF35">
    <property type="entry name" value="ODORANT RECEPTOR 19A-RELATED"/>
    <property type="match status" value="1"/>
</dbReference>
<keyword evidence="9 10" id="KW-0807">Transducer</keyword>
<dbReference type="GO" id="GO:0004984">
    <property type="term" value="F:olfactory receptor activity"/>
    <property type="evidence" value="ECO:0007669"/>
    <property type="project" value="InterPro"/>
</dbReference>
<evidence type="ECO:0000256" key="1">
    <source>
        <dbReference type="ARBA" id="ARBA00004651"/>
    </source>
</evidence>
<feature type="transmembrane region" description="Helical" evidence="10">
    <location>
        <begin position="137"/>
        <end position="164"/>
    </location>
</feature>
<feature type="transmembrane region" description="Helical" evidence="10">
    <location>
        <begin position="299"/>
        <end position="323"/>
    </location>
</feature>
<dbReference type="PANTHER" id="PTHR21137">
    <property type="entry name" value="ODORANT RECEPTOR"/>
    <property type="match status" value="1"/>
</dbReference>
<feature type="transmembrane region" description="Helical" evidence="10">
    <location>
        <begin position="42"/>
        <end position="65"/>
    </location>
</feature>
<keyword evidence="7 10" id="KW-0472">Membrane</keyword>
<name>A0A385H516_9HEMI</name>
<keyword evidence="2" id="KW-1003">Cell membrane</keyword>
<evidence type="ECO:0000256" key="3">
    <source>
        <dbReference type="ARBA" id="ARBA00022606"/>
    </source>
</evidence>
<evidence type="ECO:0000256" key="4">
    <source>
        <dbReference type="ARBA" id="ARBA00022692"/>
    </source>
</evidence>
<dbReference type="GO" id="GO:0007165">
    <property type="term" value="P:signal transduction"/>
    <property type="evidence" value="ECO:0007669"/>
    <property type="project" value="UniProtKB-KW"/>
</dbReference>
<comment type="caution">
    <text evidence="10">Lacks conserved residue(s) required for the propagation of feature annotation.</text>
</comment>
<reference evidence="11" key="1">
    <citation type="submission" date="2017-10" db="EMBL/GenBank/DDBJ databases">
        <authorList>
            <person name="Banno H."/>
            <person name="Chua N.-H."/>
        </authorList>
    </citation>
    <scope>NUCLEOTIDE SEQUENCE</scope>
</reference>
<evidence type="ECO:0000313" key="11">
    <source>
        <dbReference type="EMBL" id="AXX83029.1"/>
    </source>
</evidence>
<protein>
    <recommendedName>
        <fullName evidence="10">Odorant receptor</fullName>
    </recommendedName>
</protein>
<evidence type="ECO:0000256" key="2">
    <source>
        <dbReference type="ARBA" id="ARBA00022475"/>
    </source>
</evidence>
<sequence>MENKIKTLEDTRKHIFYDVLEDELMKPVIKYGAHSRIESLGYMMYVVGVVAILIAMIASGITTIVVCRGNKVMITNISHMILLFIFTILAITIRHVFDKRLEDVMSSIRKGIYLYTEEVWDGEEARIREKWERKMRFYVRLFVKLLTSCWVQASLLLSLVKYFYSRDLNTYSGINQLLPYPFYMPFDTESAAGFWLAYLLVIIANFYIVVVVMDINGYYVTVVLTTVAELQVLNHSVRTIELRAYRLRQRARGLEVTSIEVPKSMFDDEAFQRYLYTCLLNNLRHHKAILAFKKLGDGYVGTVLGMLISVVGVILALSLYLLQEDPDKHTLFTCLSIFTAELLYTFYVCYFGQLVIEESKTLYLALYETPWFLWKNSYTKVLHIMMSCVIRPLNITCIGLNITASLQLYSDMISGMYKLVNVMRRS</sequence>
<keyword evidence="4 10" id="KW-0812">Transmembrane</keyword>